<comment type="caution">
    <text evidence="2">The sequence shown here is derived from an EMBL/GenBank/DDBJ whole genome shotgun (WGS) entry which is preliminary data.</text>
</comment>
<sequence>MADDPYAWVSEAIKNQSSLYTSDEAMEMLSEGSWVRKGEKIRVEFLPCLPNDRVCERREDVAYYYVYVGVMADLKVKFPFTKFECQVLTQMNCAPSQLHPNSWAFIRAFEVLMEFLECQPSLGLFFSFFQVRAYWKGTYVNLTSFPGRSVFALYRTSYKSFQDMFVKVRSVLEEFPFYVDEYLCPKFPLYWSCEKAPGLNSTSMKAFLRQRASRKEVSVSEVCKGIGGEGGYTSSRVRHVSIKRKKVEGVTAVADKVGEGHEKGNEKMAIEEVEKAFKSQLSLHGYKGSDDSSSLWGEDYPITALAEDHGQSPTDVKLVTEAGALAVMGPRMMSMGRTQEKMMLKMFEEKTD</sequence>
<evidence type="ECO:0000259" key="1">
    <source>
        <dbReference type="Pfam" id="PF04195"/>
    </source>
</evidence>
<evidence type="ECO:0000313" key="3">
    <source>
        <dbReference type="Proteomes" id="UP001341840"/>
    </source>
</evidence>
<proteinExistence type="predicted"/>
<evidence type="ECO:0000313" key="2">
    <source>
        <dbReference type="EMBL" id="MED6226543.1"/>
    </source>
</evidence>
<organism evidence="2 3">
    <name type="scientific">Stylosanthes scabra</name>
    <dbReference type="NCBI Taxonomy" id="79078"/>
    <lineage>
        <taxon>Eukaryota</taxon>
        <taxon>Viridiplantae</taxon>
        <taxon>Streptophyta</taxon>
        <taxon>Embryophyta</taxon>
        <taxon>Tracheophyta</taxon>
        <taxon>Spermatophyta</taxon>
        <taxon>Magnoliopsida</taxon>
        <taxon>eudicotyledons</taxon>
        <taxon>Gunneridae</taxon>
        <taxon>Pentapetalae</taxon>
        <taxon>rosids</taxon>
        <taxon>fabids</taxon>
        <taxon>Fabales</taxon>
        <taxon>Fabaceae</taxon>
        <taxon>Papilionoideae</taxon>
        <taxon>50 kb inversion clade</taxon>
        <taxon>dalbergioids sensu lato</taxon>
        <taxon>Dalbergieae</taxon>
        <taxon>Pterocarpus clade</taxon>
        <taxon>Stylosanthes</taxon>
    </lineage>
</organism>
<accession>A0ABU6ZX02</accession>
<dbReference type="Pfam" id="PF04195">
    <property type="entry name" value="Transposase_28"/>
    <property type="match status" value="1"/>
</dbReference>
<name>A0ABU6ZX02_9FABA</name>
<feature type="domain" description="Transposase (putative) gypsy type" evidence="1">
    <location>
        <begin position="77"/>
        <end position="132"/>
    </location>
</feature>
<dbReference type="Proteomes" id="UP001341840">
    <property type="component" value="Unassembled WGS sequence"/>
</dbReference>
<gene>
    <name evidence="2" type="ORF">PIB30_104763</name>
</gene>
<protein>
    <recommendedName>
        <fullName evidence="1">Transposase (putative) gypsy type domain-containing protein</fullName>
    </recommendedName>
</protein>
<keyword evidence="3" id="KW-1185">Reference proteome</keyword>
<dbReference type="InterPro" id="IPR007321">
    <property type="entry name" value="Transposase_28"/>
</dbReference>
<reference evidence="2 3" key="1">
    <citation type="journal article" date="2023" name="Plants (Basel)">
        <title>Bridging the Gap: Combining Genomics and Transcriptomics Approaches to Understand Stylosanthes scabra, an Orphan Legume from the Brazilian Caatinga.</title>
        <authorList>
            <person name="Ferreira-Neto J.R.C."/>
            <person name="da Silva M.D."/>
            <person name="Binneck E."/>
            <person name="de Melo N.F."/>
            <person name="da Silva R.H."/>
            <person name="de Melo A.L.T.M."/>
            <person name="Pandolfi V."/>
            <person name="Bustamante F.O."/>
            <person name="Brasileiro-Vidal A.C."/>
            <person name="Benko-Iseppon A.M."/>
        </authorList>
    </citation>
    <scope>NUCLEOTIDE SEQUENCE [LARGE SCALE GENOMIC DNA]</scope>
    <source>
        <tissue evidence="2">Leaves</tissue>
    </source>
</reference>
<feature type="non-terminal residue" evidence="2">
    <location>
        <position position="352"/>
    </location>
</feature>
<dbReference type="EMBL" id="JASCZI010275546">
    <property type="protein sequence ID" value="MED6226543.1"/>
    <property type="molecule type" value="Genomic_DNA"/>
</dbReference>